<dbReference type="Proteomes" id="UP000272025">
    <property type="component" value="Unassembled WGS sequence"/>
</dbReference>
<evidence type="ECO:0000313" key="5">
    <source>
        <dbReference type="Proteomes" id="UP000272025"/>
    </source>
</evidence>
<dbReference type="GO" id="GO:0009063">
    <property type="term" value="P:amino acid catabolic process"/>
    <property type="evidence" value="ECO:0007669"/>
    <property type="project" value="TreeGrafter"/>
</dbReference>
<dbReference type="OrthoDB" id="7777654at2759"/>
<accession>A0A3N2PYS6</accession>
<keyword evidence="5" id="KW-1185">Reference proteome</keyword>
<feature type="region of interest" description="Disordered" evidence="1">
    <location>
        <begin position="121"/>
        <end position="154"/>
    </location>
</feature>
<dbReference type="SUPFAM" id="SSF51905">
    <property type="entry name" value="FAD/NAD(P)-binding domain"/>
    <property type="match status" value="1"/>
</dbReference>
<dbReference type="Gene3D" id="1.10.10.1620">
    <property type="match status" value="1"/>
</dbReference>
<protein>
    <submittedName>
        <fullName evidence="4">L-amino-acid oxidase</fullName>
    </submittedName>
</protein>
<feature type="signal peptide" evidence="2">
    <location>
        <begin position="1"/>
        <end position="18"/>
    </location>
</feature>
<feature type="compositionally biased region" description="Acidic residues" evidence="1">
    <location>
        <begin position="133"/>
        <end position="143"/>
    </location>
</feature>
<dbReference type="STRING" id="1314773.A0A3N2PYS6"/>
<organism evidence="4 5">
    <name type="scientific">Sodiomyces alkalinus (strain CBS 110278 / VKM F-3762 / F11)</name>
    <name type="common">Alkaliphilic filamentous fungus</name>
    <dbReference type="NCBI Taxonomy" id="1314773"/>
    <lineage>
        <taxon>Eukaryota</taxon>
        <taxon>Fungi</taxon>
        <taxon>Dikarya</taxon>
        <taxon>Ascomycota</taxon>
        <taxon>Pezizomycotina</taxon>
        <taxon>Sordariomycetes</taxon>
        <taxon>Hypocreomycetidae</taxon>
        <taxon>Glomerellales</taxon>
        <taxon>Plectosphaerellaceae</taxon>
        <taxon>Sodiomyces</taxon>
    </lineage>
</organism>
<evidence type="ECO:0000259" key="3">
    <source>
        <dbReference type="Pfam" id="PF01593"/>
    </source>
</evidence>
<dbReference type="GO" id="GO:0001716">
    <property type="term" value="F:L-amino-acid oxidase activity"/>
    <property type="evidence" value="ECO:0007669"/>
    <property type="project" value="TreeGrafter"/>
</dbReference>
<dbReference type="InterPro" id="IPR002937">
    <property type="entry name" value="Amino_oxidase"/>
</dbReference>
<feature type="domain" description="Amine oxidase" evidence="3">
    <location>
        <begin position="194"/>
        <end position="684"/>
    </location>
</feature>
<dbReference type="EMBL" id="ML119053">
    <property type="protein sequence ID" value="ROT39642.1"/>
    <property type="molecule type" value="Genomic_DNA"/>
</dbReference>
<proteinExistence type="predicted"/>
<dbReference type="SUPFAM" id="SSF54373">
    <property type="entry name" value="FAD-linked reductases, C-terminal domain"/>
    <property type="match status" value="1"/>
</dbReference>
<dbReference type="Pfam" id="PF01593">
    <property type="entry name" value="Amino_oxidase"/>
    <property type="match status" value="1"/>
</dbReference>
<dbReference type="PANTHER" id="PTHR10742">
    <property type="entry name" value="FLAVIN MONOAMINE OXIDASE"/>
    <property type="match status" value="1"/>
</dbReference>
<dbReference type="InterPro" id="IPR036188">
    <property type="entry name" value="FAD/NAD-bd_sf"/>
</dbReference>
<gene>
    <name evidence="4" type="ORF">SODALDRAFT_134699</name>
</gene>
<reference evidence="4 5" key="1">
    <citation type="journal article" date="2018" name="Mol. Ecol.">
        <title>The obligate alkalophilic soda-lake fungus Sodiomyces alkalinus has shifted to a protein diet.</title>
        <authorList>
            <person name="Grum-Grzhimaylo A.A."/>
            <person name="Falkoski D.L."/>
            <person name="van den Heuvel J."/>
            <person name="Valero-Jimenez C.A."/>
            <person name="Min B."/>
            <person name="Choi I.G."/>
            <person name="Lipzen A."/>
            <person name="Daum C.G."/>
            <person name="Aanen D.K."/>
            <person name="Tsang A."/>
            <person name="Henrissat B."/>
            <person name="Bilanenko E.N."/>
            <person name="de Vries R.P."/>
            <person name="van Kan J.A.L."/>
            <person name="Grigoriev I.V."/>
            <person name="Debets A.J.M."/>
        </authorList>
    </citation>
    <scope>NUCLEOTIDE SEQUENCE [LARGE SCALE GENOMIC DNA]</scope>
    <source>
        <strain evidence="4 5">F11</strain>
    </source>
</reference>
<feature type="chain" id="PRO_5018075550" evidence="2">
    <location>
        <begin position="19"/>
        <end position="707"/>
    </location>
</feature>
<evidence type="ECO:0000256" key="1">
    <source>
        <dbReference type="SAM" id="MobiDB-lite"/>
    </source>
</evidence>
<name>A0A3N2PYS6_SODAK</name>
<evidence type="ECO:0000256" key="2">
    <source>
        <dbReference type="SAM" id="SignalP"/>
    </source>
</evidence>
<dbReference type="Gene3D" id="3.50.50.60">
    <property type="entry name" value="FAD/NAD(P)-binding domain"/>
    <property type="match status" value="1"/>
</dbReference>
<dbReference type="Gene3D" id="3.90.660.10">
    <property type="match status" value="1"/>
</dbReference>
<dbReference type="InterPro" id="IPR050281">
    <property type="entry name" value="Flavin_monoamine_oxidase"/>
</dbReference>
<evidence type="ECO:0000313" key="4">
    <source>
        <dbReference type="EMBL" id="ROT39642.1"/>
    </source>
</evidence>
<keyword evidence="2" id="KW-0732">Signal</keyword>
<sequence>MARWLLPIVAAGAAAVSAAPAPSDLPVKLETRSQTRSRVANVHVTLERQVDGPLSFAYGPCAANELRDVHHTVVESEVEDGQRLVWLVPEDADSNGCLTAWSRDGTLVGRSEPQLLEHRWKRRLRRRGGGDAGDNDNDNDNNDGPESIQMNNETGIDPYGAWFQGVKLLAHKQPKPVHVAQAKAKEIAIVGAGMSGLMSWLVLRQAGMTNLTLLEGSERLGGRVRTEYLSGGPFDYSYQEMGPMRFPHVYHDPETGEAANITDQQIVYQLADELNALNGRDPAFNIDWITWVESQPNALMYYNDFKLCSTGLPPTRAQIQANASLGPPPNVLPPSAQGLRAEVNSYLPGLEFTRKLAHNIFAAHSEWIRTGLNGLGGDVWSEFAFMVNHLGGSLADTSALGGFRSSTYFSSLYNLMYFYYGTWRTIDGGLNRLPNAFGPLLEAAEAEGTSATRFGVRVEEVRFDEEAERVELAWRDSYLGDEWYAESYDYAVVAAPFSSVRTWRLPALQGPIAAAISSLPYEAACKVALEFSERFWEDYANPIYGGCGTSTDQPGIGSVCYPSYDINGTGPASLLASYVTGDWGVRWLGRTEEEHVKYVLDEMVEIHGEHTRELYTGNYRRKCWAADPLGSGWASPSVGMHQLFMPAYFETHKNMIFVGEHTGVTHAWIAPAVETGLRGAVQLLLELGLVDEAKEAVDKWAGRWIDI</sequence>
<dbReference type="AlphaFoldDB" id="A0A3N2PYS6"/>
<dbReference type="PANTHER" id="PTHR10742:SF382">
    <property type="entry name" value="AMINE OXIDASE DOMAIN-CONTAINING PROTEIN"/>
    <property type="match status" value="1"/>
</dbReference>
<dbReference type="RefSeq" id="XP_028467448.1">
    <property type="nucleotide sequence ID" value="XM_028606738.1"/>
</dbReference>
<dbReference type="GeneID" id="39575216"/>